<organism evidence="7 8">
    <name type="scientific">Fodinicurvata halophila</name>
    <dbReference type="NCBI Taxonomy" id="1419723"/>
    <lineage>
        <taxon>Bacteria</taxon>
        <taxon>Pseudomonadati</taxon>
        <taxon>Pseudomonadota</taxon>
        <taxon>Alphaproteobacteria</taxon>
        <taxon>Rhodospirillales</taxon>
        <taxon>Rhodovibrionaceae</taxon>
        <taxon>Fodinicurvata</taxon>
    </lineage>
</organism>
<accession>A0ABV8UKA5</accession>
<evidence type="ECO:0000256" key="3">
    <source>
        <dbReference type="ARBA" id="ARBA00022692"/>
    </source>
</evidence>
<dbReference type="Pfam" id="PF01594">
    <property type="entry name" value="AI-2E_transport"/>
    <property type="match status" value="1"/>
</dbReference>
<evidence type="ECO:0000256" key="2">
    <source>
        <dbReference type="ARBA" id="ARBA00009773"/>
    </source>
</evidence>
<comment type="subcellular location">
    <subcellularLocation>
        <location evidence="1">Membrane</location>
        <topology evidence="1">Multi-pass membrane protein</topology>
    </subcellularLocation>
</comment>
<name>A0ABV8UKA5_9PROT</name>
<comment type="similarity">
    <text evidence="2">Belongs to the autoinducer-2 exporter (AI-2E) (TC 2.A.86) family.</text>
</comment>
<evidence type="ECO:0000256" key="5">
    <source>
        <dbReference type="ARBA" id="ARBA00023136"/>
    </source>
</evidence>
<evidence type="ECO:0000313" key="7">
    <source>
        <dbReference type="EMBL" id="MFC4351632.1"/>
    </source>
</evidence>
<evidence type="ECO:0000313" key="8">
    <source>
        <dbReference type="Proteomes" id="UP001595799"/>
    </source>
</evidence>
<keyword evidence="8" id="KW-1185">Reference proteome</keyword>
<feature type="transmembrane region" description="Helical" evidence="6">
    <location>
        <begin position="202"/>
        <end position="222"/>
    </location>
</feature>
<dbReference type="PANTHER" id="PTHR21716:SF64">
    <property type="entry name" value="AI-2 TRANSPORT PROTEIN TQSA"/>
    <property type="match status" value="1"/>
</dbReference>
<evidence type="ECO:0000256" key="1">
    <source>
        <dbReference type="ARBA" id="ARBA00004141"/>
    </source>
</evidence>
<dbReference type="PANTHER" id="PTHR21716">
    <property type="entry name" value="TRANSMEMBRANE PROTEIN"/>
    <property type="match status" value="1"/>
</dbReference>
<dbReference type="Proteomes" id="UP001595799">
    <property type="component" value="Unassembled WGS sequence"/>
</dbReference>
<dbReference type="InterPro" id="IPR002549">
    <property type="entry name" value="AI-2E-like"/>
</dbReference>
<feature type="transmembrane region" description="Helical" evidence="6">
    <location>
        <begin position="60"/>
        <end position="83"/>
    </location>
</feature>
<keyword evidence="5 6" id="KW-0472">Membrane</keyword>
<sequence>MRNQKALVFWGVAFALTILLIYYLSAILLPFVAGMAIAYFLDPFCDRLEERGVSRTLATWIVSLCFTLVLLLLLGLIIPAAVIQASDFVARVPEYLSSLQETVKTLSQRVDSSFWDDILQRARQATSESAGKLTGLLWTALGGLWSGGMALINLLSLLFLTPVVSFFLLRDWDKLVQRIDGWLPRAQAPTIRQLARETDEILAAYVRGVLTVCVILASFYSISLTLVGLQSGLVIGLISGFLSFIPFIGALTGFVLSVGLALLQFDSLLPVFLVAGIYGIGQVAEGNFLTPMLVGDRVGLHPVLAIFAFLAGGVLFGFTGVMLALPAAAVLGVLGRYGLKRYLSSSLYRQEPEERLEPPAEGPVS</sequence>
<evidence type="ECO:0000256" key="6">
    <source>
        <dbReference type="SAM" id="Phobius"/>
    </source>
</evidence>
<gene>
    <name evidence="7" type="ORF">ACFOW6_08780</name>
</gene>
<feature type="transmembrane region" description="Helical" evidence="6">
    <location>
        <begin position="268"/>
        <end position="284"/>
    </location>
</feature>
<feature type="transmembrane region" description="Helical" evidence="6">
    <location>
        <begin position="234"/>
        <end position="256"/>
    </location>
</feature>
<comment type="caution">
    <text evidence="7">The sequence shown here is derived from an EMBL/GenBank/DDBJ whole genome shotgun (WGS) entry which is preliminary data.</text>
</comment>
<feature type="transmembrane region" description="Helical" evidence="6">
    <location>
        <begin position="7"/>
        <end position="40"/>
    </location>
</feature>
<proteinExistence type="inferred from homology"/>
<keyword evidence="4 6" id="KW-1133">Transmembrane helix</keyword>
<feature type="transmembrane region" description="Helical" evidence="6">
    <location>
        <begin position="151"/>
        <end position="169"/>
    </location>
</feature>
<feature type="transmembrane region" description="Helical" evidence="6">
    <location>
        <begin position="304"/>
        <end position="334"/>
    </location>
</feature>
<protein>
    <submittedName>
        <fullName evidence="7">AI-2E family transporter</fullName>
    </submittedName>
</protein>
<dbReference type="EMBL" id="JBHSCW010000003">
    <property type="protein sequence ID" value="MFC4351632.1"/>
    <property type="molecule type" value="Genomic_DNA"/>
</dbReference>
<dbReference type="RefSeq" id="WP_382421957.1">
    <property type="nucleotide sequence ID" value="NZ_JBHSCW010000003.1"/>
</dbReference>
<keyword evidence="3 6" id="KW-0812">Transmembrane</keyword>
<evidence type="ECO:0000256" key="4">
    <source>
        <dbReference type="ARBA" id="ARBA00022989"/>
    </source>
</evidence>
<reference evidence="8" key="1">
    <citation type="journal article" date="2019" name="Int. J. Syst. Evol. Microbiol.">
        <title>The Global Catalogue of Microorganisms (GCM) 10K type strain sequencing project: providing services to taxonomists for standard genome sequencing and annotation.</title>
        <authorList>
            <consortium name="The Broad Institute Genomics Platform"/>
            <consortium name="The Broad Institute Genome Sequencing Center for Infectious Disease"/>
            <person name="Wu L."/>
            <person name="Ma J."/>
        </authorList>
    </citation>
    <scope>NUCLEOTIDE SEQUENCE [LARGE SCALE GENOMIC DNA]</scope>
    <source>
        <strain evidence="8">CECT 8472</strain>
    </source>
</reference>